<dbReference type="Proteomes" id="UP000366051">
    <property type="component" value="Chromosome"/>
</dbReference>
<keyword evidence="6 8" id="KW-0413">Isomerase</keyword>
<evidence type="ECO:0000256" key="2">
    <source>
        <dbReference type="ARBA" id="ARBA00001933"/>
    </source>
</evidence>
<evidence type="ECO:0000256" key="8">
    <source>
        <dbReference type="HAMAP-Rule" id="MF_00375"/>
    </source>
</evidence>
<dbReference type="AlphaFoldDB" id="A0A5Q2N5B7"/>
<dbReference type="GO" id="GO:0006782">
    <property type="term" value="P:protoporphyrinogen IX biosynthetic process"/>
    <property type="evidence" value="ECO:0007669"/>
    <property type="project" value="UniProtKB-UniRule"/>
</dbReference>
<keyword evidence="8" id="KW-0963">Cytoplasm</keyword>
<dbReference type="CDD" id="cd00610">
    <property type="entry name" value="OAT_like"/>
    <property type="match status" value="1"/>
</dbReference>
<dbReference type="KEGG" id="hcv:FTV88_1676"/>
<keyword evidence="10" id="KW-1185">Reference proteome</keyword>
<dbReference type="EC" id="5.4.3.8" evidence="8"/>
<evidence type="ECO:0000256" key="4">
    <source>
        <dbReference type="ARBA" id="ARBA00008981"/>
    </source>
</evidence>
<dbReference type="Gene3D" id="3.90.1150.10">
    <property type="entry name" value="Aspartate Aminotransferase, domain 1"/>
    <property type="match status" value="1"/>
</dbReference>
<dbReference type="InterPro" id="IPR015424">
    <property type="entry name" value="PyrdxlP-dep_Trfase"/>
</dbReference>
<dbReference type="UniPathway" id="UPA00251">
    <property type="reaction ID" value="UER00317"/>
</dbReference>
<evidence type="ECO:0000256" key="7">
    <source>
        <dbReference type="ARBA" id="ARBA00023244"/>
    </source>
</evidence>
<comment type="cofactor">
    <cofactor evidence="2 8">
        <name>pyridoxal 5'-phosphate</name>
        <dbReference type="ChEBI" id="CHEBI:597326"/>
    </cofactor>
</comment>
<keyword evidence="5 8" id="KW-0663">Pyridoxal phosphate</keyword>
<dbReference type="FunFam" id="3.40.640.10:FF:000021">
    <property type="entry name" value="Glutamate-1-semialdehyde 2,1-aminomutase"/>
    <property type="match status" value="1"/>
</dbReference>
<evidence type="ECO:0000256" key="3">
    <source>
        <dbReference type="ARBA" id="ARBA00004819"/>
    </source>
</evidence>
<dbReference type="InterPro" id="IPR015421">
    <property type="entry name" value="PyrdxlP-dep_Trfase_major"/>
</dbReference>
<dbReference type="SUPFAM" id="SSF53383">
    <property type="entry name" value="PLP-dependent transferases"/>
    <property type="match status" value="1"/>
</dbReference>
<proteinExistence type="inferred from homology"/>
<organism evidence="9 10">
    <name type="scientific">Heliorestis convoluta</name>
    <dbReference type="NCBI Taxonomy" id="356322"/>
    <lineage>
        <taxon>Bacteria</taxon>
        <taxon>Bacillati</taxon>
        <taxon>Bacillota</taxon>
        <taxon>Clostridia</taxon>
        <taxon>Eubacteriales</taxon>
        <taxon>Heliobacteriaceae</taxon>
        <taxon>Heliorestis</taxon>
    </lineage>
</organism>
<dbReference type="InterPro" id="IPR015422">
    <property type="entry name" value="PyrdxlP-dep_Trfase_small"/>
</dbReference>
<dbReference type="GO" id="GO:0030170">
    <property type="term" value="F:pyridoxal phosphate binding"/>
    <property type="evidence" value="ECO:0007669"/>
    <property type="project" value="InterPro"/>
</dbReference>
<dbReference type="NCBIfam" id="NF000818">
    <property type="entry name" value="PRK00062.1"/>
    <property type="match status" value="1"/>
</dbReference>
<dbReference type="HAMAP" id="MF_00375">
    <property type="entry name" value="HemL_aminotrans_3"/>
    <property type="match status" value="1"/>
</dbReference>
<dbReference type="Gene3D" id="3.40.640.10">
    <property type="entry name" value="Type I PLP-dependent aspartate aminotransferase-like (Major domain)"/>
    <property type="match status" value="1"/>
</dbReference>
<evidence type="ECO:0000256" key="6">
    <source>
        <dbReference type="ARBA" id="ARBA00023235"/>
    </source>
</evidence>
<comment type="subcellular location">
    <subcellularLocation>
        <location evidence="8">Cytoplasm</location>
    </subcellularLocation>
</comment>
<dbReference type="GO" id="GO:0008483">
    <property type="term" value="F:transaminase activity"/>
    <property type="evidence" value="ECO:0007669"/>
    <property type="project" value="InterPro"/>
</dbReference>
<dbReference type="Pfam" id="PF00202">
    <property type="entry name" value="Aminotran_3"/>
    <property type="match status" value="1"/>
</dbReference>
<dbReference type="InterPro" id="IPR005814">
    <property type="entry name" value="Aminotrans_3"/>
</dbReference>
<dbReference type="RefSeq" id="WP_153725081.1">
    <property type="nucleotide sequence ID" value="NZ_CP045875.1"/>
</dbReference>
<keyword evidence="7 8" id="KW-0627">Porphyrin biosynthesis</keyword>
<evidence type="ECO:0000313" key="9">
    <source>
        <dbReference type="EMBL" id="QGG47775.1"/>
    </source>
</evidence>
<reference evidence="10" key="1">
    <citation type="submission" date="2019-11" db="EMBL/GenBank/DDBJ databases">
        <title>Genome sequence of Heliorestis convoluta strain HH, an alkaliphilic and minimalistic phototrophic bacterium from a soda lake in Egypt.</title>
        <authorList>
            <person name="Dewey E.D."/>
            <person name="Stokes L.M."/>
            <person name="Burchell B.M."/>
            <person name="Shaffer K.N."/>
            <person name="Huntington A.M."/>
            <person name="Baker J.M."/>
            <person name="Nadendla S."/>
            <person name="Giglio M.G."/>
            <person name="Touchman J.W."/>
            <person name="Blankenship R.E."/>
            <person name="Madigan M.T."/>
            <person name="Sattley W.M."/>
        </authorList>
    </citation>
    <scope>NUCLEOTIDE SEQUENCE [LARGE SCALE GENOMIC DNA]</scope>
    <source>
        <strain evidence="10">HH</strain>
    </source>
</reference>
<sequence length="436" mass="46435">MHKGYQRSEALFAEAKQLIPGGVNSPVRAFKAVGANPVFIDRAEGPYLYDVDGNRYIDYVLSWGPMIAGHANEEVSAALKEAIDRGTSYGAPTELETRLAQLLLDAFPAMDMVRMVNSGTEATMSALRLARGYTGRNKIVKFEGCYHGHADSLLIKAGSGALTLGVPTSPGVPSNIANNTITAPYNDLETMKKIFEEAGDDIAALIIEGVPGNMGCIPPKEGYLQGLRDLTRQYGALLIMDEVMSGFRVAYGGAQVLYDIEPDITCLGKIIGGGLPVGAYGGKKEIMEMIAPAGPIYQAGTLSGNPLAMTAGIAMLEILKRPGTYETLAEKTRYVAEGIAAAAKDAGVPLYSTRVGSMFSGFITTETVEDFASACTSDTEAFGAYFRAMLEEGVYLACSQFEAGFMSLAHSQEDLDFTIAAAQKAFRKVAERNGGK</sequence>
<accession>A0A5Q2N5B7</accession>
<comment type="subunit">
    <text evidence="8">Homodimer.</text>
</comment>
<comment type="catalytic activity">
    <reaction evidence="1 8">
        <text>(S)-4-amino-5-oxopentanoate = 5-aminolevulinate</text>
        <dbReference type="Rhea" id="RHEA:14265"/>
        <dbReference type="ChEBI" id="CHEBI:57501"/>
        <dbReference type="ChEBI" id="CHEBI:356416"/>
        <dbReference type="EC" id="5.4.3.8"/>
    </reaction>
</comment>
<dbReference type="PANTHER" id="PTHR43713">
    <property type="entry name" value="GLUTAMATE-1-SEMIALDEHYDE 2,1-AMINOMUTASE"/>
    <property type="match status" value="1"/>
</dbReference>
<evidence type="ECO:0000313" key="10">
    <source>
        <dbReference type="Proteomes" id="UP000366051"/>
    </source>
</evidence>
<dbReference type="InterPro" id="IPR049704">
    <property type="entry name" value="Aminotrans_3_PPA_site"/>
</dbReference>
<comment type="pathway">
    <text evidence="3">Porphyrin-containing compound metabolism; protoporphyrin-IX biosynthesis; 5-aminolevulinate from L-glutamyl-tRNA(Glu): step 2/2.</text>
</comment>
<dbReference type="GO" id="GO:0042286">
    <property type="term" value="F:glutamate-1-semialdehyde 2,1-aminomutase activity"/>
    <property type="evidence" value="ECO:0007669"/>
    <property type="project" value="UniProtKB-UniRule"/>
</dbReference>
<evidence type="ECO:0000256" key="5">
    <source>
        <dbReference type="ARBA" id="ARBA00022898"/>
    </source>
</evidence>
<comment type="similarity">
    <text evidence="4 8">Belongs to the class-III pyridoxal-phosphate-dependent aminotransferase family. HemL subfamily.</text>
</comment>
<dbReference type="GO" id="GO:0005737">
    <property type="term" value="C:cytoplasm"/>
    <property type="evidence" value="ECO:0007669"/>
    <property type="project" value="UniProtKB-SubCell"/>
</dbReference>
<dbReference type="EMBL" id="CP045875">
    <property type="protein sequence ID" value="QGG47775.1"/>
    <property type="molecule type" value="Genomic_DNA"/>
</dbReference>
<feature type="modified residue" description="N6-(pyridoxal phosphate)lysine" evidence="8">
    <location>
        <position position="269"/>
    </location>
</feature>
<dbReference type="OrthoDB" id="9807885at2"/>
<protein>
    <recommendedName>
        <fullName evidence="8">Glutamate-1-semialdehyde 2,1-aminomutase</fullName>
        <shortName evidence="8">GSA</shortName>
        <ecNumber evidence="8">5.4.3.8</ecNumber>
    </recommendedName>
    <alternativeName>
        <fullName evidence="8">Glutamate-1-semialdehyde aminotransferase</fullName>
        <shortName evidence="8">GSA-AT</shortName>
    </alternativeName>
</protein>
<gene>
    <name evidence="8 9" type="primary">hemL</name>
    <name evidence="9" type="ORF">FTV88_1676</name>
</gene>
<dbReference type="NCBIfam" id="TIGR00713">
    <property type="entry name" value="hemL"/>
    <property type="match status" value="1"/>
</dbReference>
<name>A0A5Q2N5B7_9FIRM</name>
<evidence type="ECO:0000256" key="1">
    <source>
        <dbReference type="ARBA" id="ARBA00001579"/>
    </source>
</evidence>
<dbReference type="PANTHER" id="PTHR43713:SF3">
    <property type="entry name" value="GLUTAMATE-1-SEMIALDEHYDE 2,1-AMINOMUTASE 1, CHLOROPLASTIC-RELATED"/>
    <property type="match status" value="1"/>
</dbReference>
<dbReference type="InterPro" id="IPR004639">
    <property type="entry name" value="4pyrrol_synth_GluAld_NH2Trfase"/>
</dbReference>
<dbReference type="PROSITE" id="PS00600">
    <property type="entry name" value="AA_TRANSFER_CLASS_3"/>
    <property type="match status" value="1"/>
</dbReference>